<dbReference type="EMBL" id="QGLT01000003">
    <property type="protein sequence ID" value="PXZ00111.1"/>
    <property type="molecule type" value="Genomic_DNA"/>
</dbReference>
<dbReference type="GO" id="GO:0005829">
    <property type="term" value="C:cytosol"/>
    <property type="evidence" value="ECO:0007669"/>
    <property type="project" value="TreeGrafter"/>
</dbReference>
<reference evidence="2 3" key="1">
    <citation type="submission" date="2018-05" db="EMBL/GenBank/DDBJ databases">
        <title>Reference genomes for bee gut microbiota database.</title>
        <authorList>
            <person name="Ellegaard K.M."/>
        </authorList>
    </citation>
    <scope>NUCLEOTIDE SEQUENCE [LARGE SCALE GENOMIC DNA]</scope>
    <source>
        <strain evidence="2 3">ESL0284</strain>
    </source>
</reference>
<evidence type="ECO:0000313" key="2">
    <source>
        <dbReference type="EMBL" id="PXZ00111.1"/>
    </source>
</evidence>
<dbReference type="GO" id="GO:0004497">
    <property type="term" value="F:monooxygenase activity"/>
    <property type="evidence" value="ECO:0007669"/>
    <property type="project" value="UniProtKB-KW"/>
</dbReference>
<dbReference type="PROSITE" id="PS51725">
    <property type="entry name" value="ABM"/>
    <property type="match status" value="1"/>
</dbReference>
<dbReference type="InterPro" id="IPR011008">
    <property type="entry name" value="Dimeric_a/b-barrel"/>
</dbReference>
<dbReference type="RefSeq" id="WP_110439034.1">
    <property type="nucleotide sequence ID" value="NZ_CP046393.1"/>
</dbReference>
<proteinExistence type="predicted"/>
<keyword evidence="2" id="KW-0560">Oxidoreductase</keyword>
<evidence type="ECO:0000259" key="1">
    <source>
        <dbReference type="PROSITE" id="PS51725"/>
    </source>
</evidence>
<gene>
    <name evidence="2" type="ORF">DK869_05590</name>
</gene>
<feature type="domain" description="ABM" evidence="1">
    <location>
        <begin position="5"/>
        <end position="93"/>
    </location>
</feature>
<dbReference type="OrthoDB" id="287932at2"/>
<keyword evidence="2" id="KW-0503">Monooxygenase</keyword>
<accession>A0A318N199</accession>
<sequence length="98" mass="11147">MSQEVNLVAILEIDEGAWSKISDAVNVCVSRSREEKGNHSYTAYFQSDKPNKIVFIECWANQQALDAHCETEHFQNLMRVVKPFAVKPLELLNLIPAK</sequence>
<dbReference type="Pfam" id="PF03992">
    <property type="entry name" value="ABM"/>
    <property type="match status" value="1"/>
</dbReference>
<comment type="caution">
    <text evidence="2">The sequence shown here is derived from an EMBL/GenBank/DDBJ whole genome shotgun (WGS) entry which is preliminary data.</text>
</comment>
<keyword evidence="3" id="KW-1185">Reference proteome</keyword>
<dbReference type="AlphaFoldDB" id="A0A318N199"/>
<organism evidence="2 3">
    <name type="scientific">Commensalibacter melissae</name>
    <dbReference type="NCBI Taxonomy" id="2070537"/>
    <lineage>
        <taxon>Bacteria</taxon>
        <taxon>Pseudomonadati</taxon>
        <taxon>Pseudomonadota</taxon>
        <taxon>Alphaproteobacteria</taxon>
        <taxon>Acetobacterales</taxon>
        <taxon>Acetobacteraceae</taxon>
    </lineage>
</organism>
<name>A0A318N199_9PROT</name>
<dbReference type="PANTHER" id="PTHR33336">
    <property type="entry name" value="QUINOL MONOOXYGENASE YGIN-RELATED"/>
    <property type="match status" value="1"/>
</dbReference>
<dbReference type="Proteomes" id="UP000247565">
    <property type="component" value="Unassembled WGS sequence"/>
</dbReference>
<evidence type="ECO:0000313" key="3">
    <source>
        <dbReference type="Proteomes" id="UP000247565"/>
    </source>
</evidence>
<dbReference type="PANTHER" id="PTHR33336:SF3">
    <property type="entry name" value="ABM DOMAIN-CONTAINING PROTEIN"/>
    <property type="match status" value="1"/>
</dbReference>
<protein>
    <submittedName>
        <fullName evidence="2">Antibiotic biosynthesis monooxygenase</fullName>
    </submittedName>
</protein>
<dbReference type="InterPro" id="IPR007138">
    <property type="entry name" value="ABM_dom"/>
</dbReference>
<dbReference type="Gene3D" id="3.30.70.100">
    <property type="match status" value="1"/>
</dbReference>
<dbReference type="SUPFAM" id="SSF54909">
    <property type="entry name" value="Dimeric alpha+beta barrel"/>
    <property type="match status" value="1"/>
</dbReference>
<dbReference type="InterPro" id="IPR050744">
    <property type="entry name" value="AI-2_Isomerase_LsrG"/>
</dbReference>